<protein>
    <recommendedName>
        <fullName evidence="8">Fatty acid hydroxylase domain-containing protein</fullName>
    </recommendedName>
</protein>
<gene>
    <name evidence="9" type="ORF">HYH02_013658</name>
</gene>
<comment type="similarity">
    <text evidence="2">Belongs to the sterol desaturase family.</text>
</comment>
<name>A0A835VWP9_9CHLO</name>
<keyword evidence="5 7" id="KW-0472">Membrane</keyword>
<dbReference type="Pfam" id="PF04116">
    <property type="entry name" value="FA_hydroxylase"/>
    <property type="match status" value="1"/>
</dbReference>
<evidence type="ECO:0000256" key="7">
    <source>
        <dbReference type="SAM" id="Phobius"/>
    </source>
</evidence>
<dbReference type="Proteomes" id="UP000613740">
    <property type="component" value="Unassembled WGS sequence"/>
</dbReference>
<dbReference type="GO" id="GO:0008610">
    <property type="term" value="P:lipid biosynthetic process"/>
    <property type="evidence" value="ECO:0007669"/>
    <property type="project" value="InterPro"/>
</dbReference>
<evidence type="ECO:0000259" key="8">
    <source>
        <dbReference type="Pfam" id="PF04116"/>
    </source>
</evidence>
<proteinExistence type="inferred from homology"/>
<keyword evidence="10" id="KW-1185">Reference proteome</keyword>
<feature type="transmembrane region" description="Helical" evidence="7">
    <location>
        <begin position="159"/>
        <end position="182"/>
    </location>
</feature>
<feature type="region of interest" description="Disordered" evidence="6">
    <location>
        <begin position="281"/>
        <end position="316"/>
    </location>
</feature>
<feature type="transmembrane region" description="Helical" evidence="7">
    <location>
        <begin position="20"/>
        <end position="39"/>
    </location>
</feature>
<comment type="subcellular location">
    <subcellularLocation>
        <location evidence="1">Membrane</location>
    </subcellularLocation>
</comment>
<evidence type="ECO:0000256" key="5">
    <source>
        <dbReference type="ARBA" id="ARBA00023136"/>
    </source>
</evidence>
<dbReference type="InterPro" id="IPR050307">
    <property type="entry name" value="Sterol_Desaturase_Related"/>
</dbReference>
<dbReference type="GO" id="GO:0016491">
    <property type="term" value="F:oxidoreductase activity"/>
    <property type="evidence" value="ECO:0007669"/>
    <property type="project" value="InterPro"/>
</dbReference>
<feature type="compositionally biased region" description="Low complexity" evidence="6">
    <location>
        <begin position="297"/>
        <end position="316"/>
    </location>
</feature>
<evidence type="ECO:0000256" key="3">
    <source>
        <dbReference type="ARBA" id="ARBA00022692"/>
    </source>
</evidence>
<dbReference type="EMBL" id="JAEHOD010000078">
    <property type="protein sequence ID" value="KAG2430660.1"/>
    <property type="molecule type" value="Genomic_DNA"/>
</dbReference>
<reference evidence="9" key="1">
    <citation type="journal article" date="2020" name="bioRxiv">
        <title>Comparative genomics of Chlamydomonas.</title>
        <authorList>
            <person name="Craig R.J."/>
            <person name="Hasan A.R."/>
            <person name="Ness R.W."/>
            <person name="Keightley P.D."/>
        </authorList>
    </citation>
    <scope>NUCLEOTIDE SEQUENCE</scope>
    <source>
        <strain evidence="9">CCAP 11/173</strain>
    </source>
</reference>
<dbReference type="PANTHER" id="PTHR11863">
    <property type="entry name" value="STEROL DESATURASE"/>
    <property type="match status" value="1"/>
</dbReference>
<organism evidence="9 10">
    <name type="scientific">Chlamydomonas schloesseri</name>
    <dbReference type="NCBI Taxonomy" id="2026947"/>
    <lineage>
        <taxon>Eukaryota</taxon>
        <taxon>Viridiplantae</taxon>
        <taxon>Chlorophyta</taxon>
        <taxon>core chlorophytes</taxon>
        <taxon>Chlorophyceae</taxon>
        <taxon>CS clade</taxon>
        <taxon>Chlamydomonadales</taxon>
        <taxon>Chlamydomonadaceae</taxon>
        <taxon>Chlamydomonas</taxon>
    </lineage>
</organism>
<evidence type="ECO:0000256" key="2">
    <source>
        <dbReference type="ARBA" id="ARBA00009324"/>
    </source>
</evidence>
<dbReference type="GO" id="GO:0016020">
    <property type="term" value="C:membrane"/>
    <property type="evidence" value="ECO:0007669"/>
    <property type="project" value="UniProtKB-SubCell"/>
</dbReference>
<evidence type="ECO:0000256" key="6">
    <source>
        <dbReference type="SAM" id="MobiDB-lite"/>
    </source>
</evidence>
<sequence>MEAAMELAKQALSQISLVPLYGGGFWVAFTQLVVFYYSVGALLHSVLPRFIPVHGIQHQQRKRGEVLRDAFYSIGPLAVKAGVWAAVEQLHARGLTLTYTGRLSGWTAWLYVALCVALLDYLHDTWFYWTHRLLHWKPLYVHVHYIHHKSKAPSAFTGYSFHVIEALIVFANEVLVCFLFPLHLGLHRAYHLYTTLIHEGGHVGYELAPFIPTFAGVAALALRGARPCAALNTVQHHDMHHRFPTKHFSLYFTHWDRLCGTLHPTYDRDLFSYFTPAAAAAKGQQQQQHEEEGGKGQQQQNGVAAAVKAANGVKHE</sequence>
<comment type="caution">
    <text evidence="9">The sequence shown here is derived from an EMBL/GenBank/DDBJ whole genome shotgun (WGS) entry which is preliminary data.</text>
</comment>
<evidence type="ECO:0000313" key="10">
    <source>
        <dbReference type="Proteomes" id="UP000613740"/>
    </source>
</evidence>
<evidence type="ECO:0000256" key="1">
    <source>
        <dbReference type="ARBA" id="ARBA00004370"/>
    </source>
</evidence>
<accession>A0A835VWP9</accession>
<dbReference type="InterPro" id="IPR006694">
    <property type="entry name" value="Fatty_acid_hydroxylase"/>
</dbReference>
<dbReference type="GO" id="GO:0005506">
    <property type="term" value="F:iron ion binding"/>
    <property type="evidence" value="ECO:0007669"/>
    <property type="project" value="InterPro"/>
</dbReference>
<dbReference type="AlphaFoldDB" id="A0A835VWP9"/>
<evidence type="ECO:0000313" key="9">
    <source>
        <dbReference type="EMBL" id="KAG2430660.1"/>
    </source>
</evidence>
<dbReference type="OrthoDB" id="1658724at2759"/>
<feature type="domain" description="Fatty acid hydroxylase" evidence="8">
    <location>
        <begin position="119"/>
        <end position="261"/>
    </location>
</feature>
<keyword evidence="4 7" id="KW-1133">Transmembrane helix</keyword>
<evidence type="ECO:0000256" key="4">
    <source>
        <dbReference type="ARBA" id="ARBA00022989"/>
    </source>
</evidence>
<keyword evidence="3 7" id="KW-0812">Transmembrane</keyword>
<feature type="transmembrane region" description="Helical" evidence="7">
    <location>
        <begin position="108"/>
        <end position="129"/>
    </location>
</feature>